<dbReference type="FunCoup" id="A0A804J418">
    <property type="interactions" value="207"/>
</dbReference>
<accession>A0A804J418</accession>
<organism evidence="2 3">
    <name type="scientific">Musa acuminata subsp. malaccensis</name>
    <name type="common">Wild banana</name>
    <name type="synonym">Musa malaccensis</name>
    <dbReference type="NCBI Taxonomy" id="214687"/>
    <lineage>
        <taxon>Eukaryota</taxon>
        <taxon>Viridiplantae</taxon>
        <taxon>Streptophyta</taxon>
        <taxon>Embryophyta</taxon>
        <taxon>Tracheophyta</taxon>
        <taxon>Spermatophyta</taxon>
        <taxon>Magnoliopsida</taxon>
        <taxon>Liliopsida</taxon>
        <taxon>Zingiberales</taxon>
        <taxon>Musaceae</taxon>
        <taxon>Musa</taxon>
    </lineage>
</organism>
<keyword evidence="1" id="KW-0812">Transmembrane</keyword>
<dbReference type="AlphaFoldDB" id="A0A804J418"/>
<name>A0A804J418_MUSAM</name>
<dbReference type="InParanoid" id="A0A804J418"/>
<protein>
    <submittedName>
        <fullName evidence="2">Uncharacterized protein</fullName>
    </submittedName>
</protein>
<reference evidence="2" key="1">
    <citation type="submission" date="2021-05" db="UniProtKB">
        <authorList>
            <consortium name="EnsemblPlants"/>
        </authorList>
    </citation>
    <scope>IDENTIFICATION</scope>
    <source>
        <strain evidence="2">subsp. malaccensis</strain>
    </source>
</reference>
<evidence type="ECO:0000313" key="3">
    <source>
        <dbReference type="Proteomes" id="UP000012960"/>
    </source>
</evidence>
<dbReference type="Proteomes" id="UP000012960">
    <property type="component" value="Unplaced"/>
</dbReference>
<dbReference type="Gramene" id="Ma05_t13510.1">
    <property type="protein sequence ID" value="Ma05_p13510.1"/>
    <property type="gene ID" value="Ma05_g13510"/>
</dbReference>
<proteinExistence type="predicted"/>
<dbReference type="OMA" id="IWSRMER"/>
<dbReference type="EnsemblPlants" id="Ma05_t13510.1">
    <property type="protein sequence ID" value="Ma05_p13510.1"/>
    <property type="gene ID" value="Ma05_g13510"/>
</dbReference>
<keyword evidence="1" id="KW-0472">Membrane</keyword>
<keyword evidence="1" id="KW-1133">Transmembrane helix</keyword>
<evidence type="ECO:0000313" key="2">
    <source>
        <dbReference type="EnsemblPlants" id="Ma05_p13510.1"/>
    </source>
</evidence>
<keyword evidence="3" id="KW-1185">Reference proteome</keyword>
<evidence type="ECO:0000256" key="1">
    <source>
        <dbReference type="SAM" id="Phobius"/>
    </source>
</evidence>
<feature type="transmembrane region" description="Helical" evidence="1">
    <location>
        <begin position="17"/>
        <end position="36"/>
    </location>
</feature>
<sequence>MTEHVCRLQVKKKGGCGAMLILELGIWVIPLTLIFAPCRRLVHLVAELQRVGESMMGPRAASPAIWSRMERLNSVALII</sequence>